<dbReference type="Proteomes" id="UP000824410">
    <property type="component" value="Unassembled WGS sequence"/>
</dbReference>
<reference evidence="1" key="1">
    <citation type="submission" date="2019-02" db="EMBL/GenBank/DDBJ databases">
        <title>Genomic characterization of isolates from hospital effluents in KZN, South Africa.</title>
        <authorList>
            <person name="Ntshobeni N."/>
            <person name="Allam M."/>
            <person name="Ismail A."/>
            <person name="Amoako D."/>
            <person name="Essack S."/>
            <person name="Chenia H."/>
        </authorList>
    </citation>
    <scope>NUCLEOTIDE SEQUENCE</scope>
    <source>
        <strain evidence="1">AFE97_S1</strain>
    </source>
</reference>
<dbReference type="RefSeq" id="WP_131679850.1">
    <property type="nucleotide sequence ID" value="NZ_SHDD01000320.1"/>
</dbReference>
<evidence type="ECO:0000313" key="1">
    <source>
        <dbReference type="EMBL" id="MBX6982196.1"/>
    </source>
</evidence>
<dbReference type="AlphaFoldDB" id="A0AAP2K0Z3"/>
<organism evidence="1 2">
    <name type="scientific">Providencia rettgeri</name>
    <dbReference type="NCBI Taxonomy" id="587"/>
    <lineage>
        <taxon>Bacteria</taxon>
        <taxon>Pseudomonadati</taxon>
        <taxon>Pseudomonadota</taxon>
        <taxon>Gammaproteobacteria</taxon>
        <taxon>Enterobacterales</taxon>
        <taxon>Morganellaceae</taxon>
        <taxon>Providencia</taxon>
    </lineage>
</organism>
<name>A0AAP2K0Z3_PRORE</name>
<accession>A0AAP2K0Z3</accession>
<sequence length="73" mass="8725">MNKSVSELNPNDVIKLGDNWFRCRYFYYHDNNVSIDLQRELDQVSPYYDSTCIRISINKDVDIKFEVKDAENE</sequence>
<proteinExistence type="predicted"/>
<dbReference type="EMBL" id="SHDO01000024">
    <property type="protein sequence ID" value="MBX6982196.1"/>
    <property type="molecule type" value="Genomic_DNA"/>
</dbReference>
<comment type="caution">
    <text evidence="1">The sequence shown here is derived from an EMBL/GenBank/DDBJ whole genome shotgun (WGS) entry which is preliminary data.</text>
</comment>
<evidence type="ECO:0000313" key="2">
    <source>
        <dbReference type="Proteomes" id="UP000824410"/>
    </source>
</evidence>
<gene>
    <name evidence="1" type="ORF">EX242_18290</name>
</gene>
<protein>
    <submittedName>
        <fullName evidence="1">Uncharacterized protein</fullName>
    </submittedName>
</protein>